<dbReference type="AlphaFoldDB" id="A0A6S6VXK5"/>
<dbReference type="PROSITE" id="PS00931">
    <property type="entry name" value="CUTINASE_2"/>
    <property type="match status" value="1"/>
</dbReference>
<evidence type="ECO:0000256" key="6">
    <source>
        <dbReference type="ARBA" id="ARBA00022729"/>
    </source>
</evidence>
<proteinExistence type="inferred from homology"/>
<dbReference type="SUPFAM" id="SSF53474">
    <property type="entry name" value="alpha/beta-Hydrolases"/>
    <property type="match status" value="1"/>
</dbReference>
<keyword evidence="4" id="KW-0719">Serine esterase</keyword>
<dbReference type="Pfam" id="PF01083">
    <property type="entry name" value="Cutinase"/>
    <property type="match status" value="1"/>
</dbReference>
<dbReference type="GO" id="GO:0050525">
    <property type="term" value="F:cutinase activity"/>
    <property type="evidence" value="ECO:0007669"/>
    <property type="project" value="UniProtKB-EC"/>
</dbReference>
<evidence type="ECO:0000256" key="9">
    <source>
        <dbReference type="ARBA" id="ARBA00034045"/>
    </source>
</evidence>
<dbReference type="PRINTS" id="PR00129">
    <property type="entry name" value="CUTINASE"/>
</dbReference>
<evidence type="ECO:0000256" key="12">
    <source>
        <dbReference type="ARBA" id="ARBA00080724"/>
    </source>
</evidence>
<comment type="function">
    <text evidence="10">Catalyzes the hydrolysis of complex carboxylic polyesters found in the cell wall of plants. Degrades cutin, a macromolecule that forms the structure of the plant cuticle. Allows pathogenic fungi to penetrate through the cuticular barrier into the host plant during the initial stage of fungal infection.</text>
</comment>
<protein>
    <recommendedName>
        <fullName evidence="11">Cutinase</fullName>
        <ecNumber evidence="3">3.1.1.74</ecNumber>
    </recommendedName>
    <alternativeName>
        <fullName evidence="12">Cutin hydrolase</fullName>
    </alternativeName>
</protein>
<dbReference type="GO" id="GO:0005576">
    <property type="term" value="C:extracellular region"/>
    <property type="evidence" value="ECO:0007669"/>
    <property type="project" value="UniProtKB-SubCell"/>
</dbReference>
<name>A0A6S6VXK5_9PLEO</name>
<evidence type="ECO:0000256" key="3">
    <source>
        <dbReference type="ARBA" id="ARBA00013095"/>
    </source>
</evidence>
<dbReference type="FunFam" id="3.40.50.1820:FF:000235">
    <property type="entry name" value="Cutinase 1"/>
    <property type="match status" value="1"/>
</dbReference>
<keyword evidence="6" id="KW-0732">Signal</keyword>
<evidence type="ECO:0000256" key="4">
    <source>
        <dbReference type="ARBA" id="ARBA00022487"/>
    </source>
</evidence>
<comment type="similarity">
    <text evidence="2">Belongs to the cutinase family.</text>
</comment>
<evidence type="ECO:0000256" key="10">
    <source>
        <dbReference type="ARBA" id="ARBA00057514"/>
    </source>
</evidence>
<evidence type="ECO:0000256" key="1">
    <source>
        <dbReference type="ARBA" id="ARBA00004613"/>
    </source>
</evidence>
<evidence type="ECO:0000256" key="7">
    <source>
        <dbReference type="ARBA" id="ARBA00022801"/>
    </source>
</evidence>
<dbReference type="PANTHER" id="PTHR48250">
    <property type="entry name" value="CUTINASE 2-RELATED"/>
    <property type="match status" value="1"/>
</dbReference>
<comment type="catalytic activity">
    <reaction evidence="9">
        <text>cutin + H2O = cutin monomers.</text>
        <dbReference type="EC" id="3.1.1.74"/>
    </reaction>
</comment>
<evidence type="ECO:0000256" key="11">
    <source>
        <dbReference type="ARBA" id="ARBA00074522"/>
    </source>
</evidence>
<dbReference type="EC" id="3.1.1.74" evidence="3"/>
<dbReference type="GO" id="GO:0016052">
    <property type="term" value="P:carbohydrate catabolic process"/>
    <property type="evidence" value="ECO:0007669"/>
    <property type="project" value="TreeGrafter"/>
</dbReference>
<dbReference type="InterPro" id="IPR011150">
    <property type="entry name" value="Cutinase_monf"/>
</dbReference>
<comment type="subcellular location">
    <subcellularLocation>
        <location evidence="1">Secreted</location>
    </subcellularLocation>
</comment>
<evidence type="ECO:0000313" key="14">
    <source>
        <dbReference type="Proteomes" id="UP000472372"/>
    </source>
</evidence>
<dbReference type="Proteomes" id="UP000472372">
    <property type="component" value="Chromosome 3"/>
</dbReference>
<sequence>MYTKSILIAALAGLATASPIEVRQFGGFGGIGGTGSSSSEFSQGGCRDILFAFARGSTEIGNMGTVVGPPTSEGLKKEFGADAVATEGVPYAASVGTNAIPGGTDSRSKQLFQDTLKSMAQKCPDSVIVSAGYSQGAAVNHRAIEELDQTVQDQIAGVVLYGDTQKTQDRNQIPNFPKDKVKIICQPGDAVCMGTLLVLPAHLTYGLRANEGVEFLVSQIKATQTKIKARKAKREAEKAAAIVAESVKRVAKTIVA</sequence>
<dbReference type="InterPro" id="IPR000675">
    <property type="entry name" value="Cutinase/axe"/>
</dbReference>
<organism evidence="13 14">
    <name type="scientific">Pyrenophora teres f. teres</name>
    <dbReference type="NCBI Taxonomy" id="97479"/>
    <lineage>
        <taxon>Eukaryota</taxon>
        <taxon>Fungi</taxon>
        <taxon>Dikarya</taxon>
        <taxon>Ascomycota</taxon>
        <taxon>Pezizomycotina</taxon>
        <taxon>Dothideomycetes</taxon>
        <taxon>Pleosporomycetidae</taxon>
        <taxon>Pleosporales</taxon>
        <taxon>Pleosporineae</taxon>
        <taxon>Pleosporaceae</taxon>
        <taxon>Pyrenophora</taxon>
    </lineage>
</organism>
<evidence type="ECO:0000313" key="13">
    <source>
        <dbReference type="EMBL" id="CAE7025100.1"/>
    </source>
</evidence>
<keyword evidence="8" id="KW-1015">Disulfide bond</keyword>
<dbReference type="InterPro" id="IPR029058">
    <property type="entry name" value="AB_hydrolase_fold"/>
</dbReference>
<dbReference type="InterPro" id="IPR043579">
    <property type="entry name" value="CUTINASE_2"/>
</dbReference>
<gene>
    <name evidence="13" type="ORF">PTTW11_03857</name>
</gene>
<keyword evidence="7" id="KW-0378">Hydrolase</keyword>
<evidence type="ECO:0000256" key="2">
    <source>
        <dbReference type="ARBA" id="ARBA00007534"/>
    </source>
</evidence>
<keyword evidence="5" id="KW-0964">Secreted</keyword>
<dbReference type="SMART" id="SM01110">
    <property type="entry name" value="Cutinase"/>
    <property type="match status" value="1"/>
</dbReference>
<evidence type="ECO:0000256" key="5">
    <source>
        <dbReference type="ARBA" id="ARBA00022525"/>
    </source>
</evidence>
<accession>A0A6S6VXK5</accession>
<reference evidence="13" key="1">
    <citation type="submission" date="2021-02" db="EMBL/GenBank/DDBJ databases">
        <authorList>
            <person name="Syme A R."/>
            <person name="Syme A R."/>
            <person name="Moolhuijzen P."/>
        </authorList>
    </citation>
    <scope>NUCLEOTIDE SEQUENCE</scope>
    <source>
        <strain evidence="13">W1-1</strain>
    </source>
</reference>
<dbReference type="PANTHER" id="PTHR48250:SF3">
    <property type="entry name" value="CUTINASE 1-RELATED"/>
    <property type="match status" value="1"/>
</dbReference>
<evidence type="ECO:0000256" key="8">
    <source>
        <dbReference type="ARBA" id="ARBA00023157"/>
    </source>
</evidence>
<dbReference type="EMBL" id="HG992979">
    <property type="protein sequence ID" value="CAE7025100.1"/>
    <property type="molecule type" value="Genomic_DNA"/>
</dbReference>
<dbReference type="Gene3D" id="3.40.50.1820">
    <property type="entry name" value="alpha/beta hydrolase"/>
    <property type="match status" value="1"/>
</dbReference>